<comment type="caution">
    <text evidence="11">The sequence shown here is derived from an EMBL/GenBank/DDBJ whole genome shotgun (WGS) entry which is preliminary data.</text>
</comment>
<organism evidence="11 12">
    <name type="scientific">Dioscorea zingiberensis</name>
    <dbReference type="NCBI Taxonomy" id="325984"/>
    <lineage>
        <taxon>Eukaryota</taxon>
        <taxon>Viridiplantae</taxon>
        <taxon>Streptophyta</taxon>
        <taxon>Embryophyta</taxon>
        <taxon>Tracheophyta</taxon>
        <taxon>Spermatophyta</taxon>
        <taxon>Magnoliopsida</taxon>
        <taxon>Liliopsida</taxon>
        <taxon>Dioscoreales</taxon>
        <taxon>Dioscoreaceae</taxon>
        <taxon>Dioscorea</taxon>
    </lineage>
</organism>
<evidence type="ECO:0000256" key="1">
    <source>
        <dbReference type="ARBA" id="ARBA00001973"/>
    </source>
</evidence>
<dbReference type="InterPro" id="IPR022739">
    <property type="entry name" value="Polyphenol_oxidase_cen"/>
</dbReference>
<dbReference type="Pfam" id="PF12143">
    <property type="entry name" value="PPO1_KFDV"/>
    <property type="match status" value="1"/>
</dbReference>
<dbReference type="Proteomes" id="UP001085076">
    <property type="component" value="Miscellaneous, Linkage group lg03"/>
</dbReference>
<dbReference type="InterPro" id="IPR022740">
    <property type="entry name" value="Polyphenol_oxidase_C"/>
</dbReference>
<evidence type="ECO:0000256" key="7">
    <source>
        <dbReference type="ARBA" id="ARBA00023157"/>
    </source>
</evidence>
<dbReference type="InterPro" id="IPR002227">
    <property type="entry name" value="Tyrosinase_Cu-bd"/>
</dbReference>
<comment type="similarity">
    <text evidence="2">Belongs to the tyrosinase family.</text>
</comment>
<comment type="cofactor">
    <cofactor evidence="1">
        <name>Cu(2+)</name>
        <dbReference type="ChEBI" id="CHEBI:29036"/>
    </cofactor>
</comment>
<evidence type="ECO:0000256" key="5">
    <source>
        <dbReference type="ARBA" id="ARBA00023002"/>
    </source>
</evidence>
<reference evidence="11" key="1">
    <citation type="submission" date="2021-03" db="EMBL/GenBank/DDBJ databases">
        <authorList>
            <person name="Li Z."/>
            <person name="Yang C."/>
        </authorList>
    </citation>
    <scope>NUCLEOTIDE SEQUENCE</scope>
    <source>
        <strain evidence="11">Dzin_1.0</strain>
        <tissue evidence="11">Leaf</tissue>
    </source>
</reference>
<dbReference type="SUPFAM" id="SSF48056">
    <property type="entry name" value="Di-copper centre-containing domain"/>
    <property type="match status" value="1"/>
</dbReference>
<dbReference type="GO" id="GO:0004097">
    <property type="term" value="F:catechol oxidase activity"/>
    <property type="evidence" value="ECO:0007669"/>
    <property type="project" value="InterPro"/>
</dbReference>
<proteinExistence type="inferred from homology"/>
<dbReference type="InterPro" id="IPR050316">
    <property type="entry name" value="Tyrosinase/Hemocyanin"/>
</dbReference>
<dbReference type="PANTHER" id="PTHR11474">
    <property type="entry name" value="TYROSINASE FAMILY MEMBER"/>
    <property type="match status" value="1"/>
</dbReference>
<evidence type="ECO:0008006" key="13">
    <source>
        <dbReference type="Google" id="ProtNLM"/>
    </source>
</evidence>
<gene>
    <name evidence="11" type="ORF">J5N97_014341</name>
</gene>
<dbReference type="Pfam" id="PF12142">
    <property type="entry name" value="PPO1_DWL"/>
    <property type="match status" value="1"/>
</dbReference>
<dbReference type="GO" id="GO:0046872">
    <property type="term" value="F:metal ion binding"/>
    <property type="evidence" value="ECO:0007669"/>
    <property type="project" value="UniProtKB-KW"/>
</dbReference>
<keyword evidence="4" id="KW-0883">Thioether bond</keyword>
<feature type="domain" description="Tyrosinase copper-binding" evidence="8">
    <location>
        <begin position="133"/>
        <end position="303"/>
    </location>
</feature>
<name>A0A9D5CUK6_9LILI</name>
<dbReference type="PANTHER" id="PTHR11474:SF76">
    <property type="entry name" value="SHKT DOMAIN-CONTAINING PROTEIN"/>
    <property type="match status" value="1"/>
</dbReference>
<dbReference type="InterPro" id="IPR008922">
    <property type="entry name" value="Di-copper_centre_dom_sf"/>
</dbReference>
<evidence type="ECO:0000259" key="8">
    <source>
        <dbReference type="Pfam" id="PF00264"/>
    </source>
</evidence>
<keyword evidence="12" id="KW-1185">Reference proteome</keyword>
<dbReference type="OrthoDB" id="6132182at2759"/>
<accession>A0A9D5CUK6</accession>
<dbReference type="AlphaFoldDB" id="A0A9D5CUK6"/>
<evidence type="ECO:0000313" key="12">
    <source>
        <dbReference type="Proteomes" id="UP001085076"/>
    </source>
</evidence>
<evidence type="ECO:0000256" key="4">
    <source>
        <dbReference type="ARBA" id="ARBA00022784"/>
    </source>
</evidence>
<evidence type="ECO:0000256" key="3">
    <source>
        <dbReference type="ARBA" id="ARBA00022723"/>
    </source>
</evidence>
<evidence type="ECO:0000256" key="2">
    <source>
        <dbReference type="ARBA" id="ARBA00009928"/>
    </source>
</evidence>
<keyword evidence="7" id="KW-1015">Disulfide bond</keyword>
<evidence type="ECO:0000256" key="6">
    <source>
        <dbReference type="ARBA" id="ARBA00023008"/>
    </source>
</evidence>
<sequence length="502" mass="56611">MDRRDMLVGLGGLYGATGGMLAANADPLEPPDLVDNSACVRATEKNIEHYCPGTTLLNCCPPYQGTNVQVKEYEFPKTTMRVRRPAHLVASDQEYMEKYKTAIKKMKEELPDDDPRNFYQQAKIHCAYCNDAYYLHFYERILGSLIGDDSFALPYWNFDIKDGMKMPPIFLDKKSPLYNDKRDMDHDQIVVDFKYGYNDGERGVEGDDDDLVKKNQEYLRKTFKEGLPLPELFMGDRVRAGEEATAGTTMGQMEGIHNAFHQWVGTKQSPHTDMGSFATSGRDCMFYCLHANVDRMWDLYQEQRKLRKYGPEFNDDDDWLNSTFVFYDENKQVVKVQTPWLDPVPKKKTKIKSKGSIVQVKEFGSAPRALDGAIQVLLTRPKKSRSKAEKEGQSEVLIINGIEVADGKEARFDVYVDAPVGSDRAGPDKGDFVGSFVKLPETVKAVKAKEMKGLPKLGITGALEENEIEDAEKVVVTLVPRFGEVTIGGLSIQLIQNDVKSL</sequence>
<evidence type="ECO:0000259" key="10">
    <source>
        <dbReference type="Pfam" id="PF12143"/>
    </source>
</evidence>
<evidence type="ECO:0000259" key="9">
    <source>
        <dbReference type="Pfam" id="PF12142"/>
    </source>
</evidence>
<dbReference type="Pfam" id="PF00264">
    <property type="entry name" value="Tyrosinase"/>
    <property type="match status" value="1"/>
</dbReference>
<keyword evidence="5" id="KW-0560">Oxidoreductase</keyword>
<dbReference type="Gene3D" id="1.10.1280.10">
    <property type="entry name" value="Di-copper center containing domain from catechol oxidase"/>
    <property type="match status" value="1"/>
</dbReference>
<feature type="domain" description="Polyphenol oxidase C-terminal" evidence="10">
    <location>
        <begin position="367"/>
        <end position="494"/>
    </location>
</feature>
<reference evidence="11" key="2">
    <citation type="journal article" date="2022" name="Hortic Res">
        <title>The genome of Dioscorea zingiberensis sheds light on the biosynthesis, origin and evolution of the medicinally important diosgenin saponins.</title>
        <authorList>
            <person name="Li Y."/>
            <person name="Tan C."/>
            <person name="Li Z."/>
            <person name="Guo J."/>
            <person name="Li S."/>
            <person name="Chen X."/>
            <person name="Wang C."/>
            <person name="Dai X."/>
            <person name="Yang H."/>
            <person name="Song W."/>
            <person name="Hou L."/>
            <person name="Xu J."/>
            <person name="Tong Z."/>
            <person name="Xu A."/>
            <person name="Yuan X."/>
            <person name="Wang W."/>
            <person name="Yang Q."/>
            <person name="Chen L."/>
            <person name="Sun Z."/>
            <person name="Wang K."/>
            <person name="Pan B."/>
            <person name="Chen J."/>
            <person name="Bao Y."/>
            <person name="Liu F."/>
            <person name="Qi X."/>
            <person name="Gang D.R."/>
            <person name="Wen J."/>
            <person name="Li J."/>
        </authorList>
    </citation>
    <scope>NUCLEOTIDE SEQUENCE</scope>
    <source>
        <strain evidence="11">Dzin_1.0</strain>
    </source>
</reference>
<dbReference type="EMBL" id="JAGGNH010000003">
    <property type="protein sequence ID" value="KAJ0978867.1"/>
    <property type="molecule type" value="Genomic_DNA"/>
</dbReference>
<keyword evidence="3" id="KW-0479">Metal-binding</keyword>
<feature type="domain" description="Polyphenol oxidase central" evidence="9">
    <location>
        <begin position="315"/>
        <end position="337"/>
    </location>
</feature>
<keyword evidence="6" id="KW-0186">Copper</keyword>
<protein>
    <recommendedName>
        <fullName evidence="13">Tyrosinase copper-binding domain-containing protein</fullName>
    </recommendedName>
</protein>
<evidence type="ECO:0000313" key="11">
    <source>
        <dbReference type="EMBL" id="KAJ0978867.1"/>
    </source>
</evidence>